<dbReference type="AlphaFoldDB" id="A0A9C7G8P7"/>
<dbReference type="Proteomes" id="UP000789845">
    <property type="component" value="Unassembled WGS sequence"/>
</dbReference>
<sequence>MLRFEVEEPSPFFYKGSFANIVAFRNHVDPVRNLTSWHLFVSSSYKILPKQEDTFKIGPNINKVFEKSLYKSDEH</sequence>
<evidence type="ECO:0000313" key="1">
    <source>
        <dbReference type="EMBL" id="CAG9607612.1"/>
    </source>
</evidence>
<name>A0A9C7G8P7_9BACI</name>
<proteinExistence type="predicted"/>
<gene>
    <name evidence="1" type="ORF">NEOCIP111885_01304</name>
</gene>
<organism evidence="1 2">
    <name type="scientific">Pseudoneobacillus rhizosphaerae</name>
    <dbReference type="NCBI Taxonomy" id="2880968"/>
    <lineage>
        <taxon>Bacteria</taxon>
        <taxon>Bacillati</taxon>
        <taxon>Bacillota</taxon>
        <taxon>Bacilli</taxon>
        <taxon>Bacillales</taxon>
        <taxon>Bacillaceae</taxon>
        <taxon>Pseudoneobacillus</taxon>
    </lineage>
</organism>
<accession>A0A9C7G8P7</accession>
<protein>
    <submittedName>
        <fullName evidence="1">Uncharacterized protein</fullName>
    </submittedName>
</protein>
<keyword evidence="2" id="KW-1185">Reference proteome</keyword>
<evidence type="ECO:0000313" key="2">
    <source>
        <dbReference type="Proteomes" id="UP000789845"/>
    </source>
</evidence>
<dbReference type="EMBL" id="CAKJTG010000006">
    <property type="protein sequence ID" value="CAG9607612.1"/>
    <property type="molecule type" value="Genomic_DNA"/>
</dbReference>
<comment type="caution">
    <text evidence="1">The sequence shown here is derived from an EMBL/GenBank/DDBJ whole genome shotgun (WGS) entry which is preliminary data.</text>
</comment>
<reference evidence="1" key="1">
    <citation type="submission" date="2021-10" db="EMBL/GenBank/DDBJ databases">
        <authorList>
            <person name="Criscuolo A."/>
        </authorList>
    </citation>
    <scope>NUCLEOTIDE SEQUENCE</scope>
    <source>
        <strain evidence="1">CIP111885</strain>
    </source>
</reference>